<gene>
    <name evidence="3" type="ORF">E8L90_03240</name>
</gene>
<dbReference type="EMBL" id="SZNK01000001">
    <property type="protein sequence ID" value="TKI54535.1"/>
    <property type="molecule type" value="Genomic_DNA"/>
</dbReference>
<feature type="region of interest" description="Disordered" evidence="2">
    <location>
        <begin position="67"/>
        <end position="97"/>
    </location>
</feature>
<evidence type="ECO:0000313" key="4">
    <source>
        <dbReference type="Proteomes" id="UP000307841"/>
    </source>
</evidence>
<name>A0A4U2Y3G5_9BACL</name>
<proteinExistence type="predicted"/>
<sequence>MNHSKRAIWLAVNSGHGDRLVEITQEHTRLARELIIDRYRLSEEEVEIYKARIEQLRRERESILKLFQEGGNEDGQQKNSLPKSIDHRYERPEYGCK</sequence>
<comment type="caution">
    <text evidence="3">The sequence shown here is derived from an EMBL/GenBank/DDBJ whole genome shotgun (WGS) entry which is preliminary data.</text>
</comment>
<feature type="coiled-coil region" evidence="1">
    <location>
        <begin position="39"/>
        <end position="66"/>
    </location>
</feature>
<dbReference type="OrthoDB" id="2474962at2"/>
<evidence type="ECO:0000313" key="3">
    <source>
        <dbReference type="EMBL" id="TKI54535.1"/>
    </source>
</evidence>
<keyword evidence="4" id="KW-1185">Reference proteome</keyword>
<accession>A0A4U2Y3G5</accession>
<reference evidence="3 4" key="1">
    <citation type="submission" date="2019-04" db="EMBL/GenBank/DDBJ databases">
        <title>Whole genome sequencing of Brevibacillus sp. TGS2-1.</title>
        <authorList>
            <person name="Choi A."/>
        </authorList>
    </citation>
    <scope>NUCLEOTIDE SEQUENCE [LARGE SCALE GENOMIC DNA]</scope>
    <source>
        <strain evidence="3 4">TGS2-1</strain>
    </source>
</reference>
<dbReference type="AlphaFoldDB" id="A0A4U2Y3G5"/>
<dbReference type="Proteomes" id="UP000307841">
    <property type="component" value="Unassembled WGS sequence"/>
</dbReference>
<organism evidence="3 4">
    <name type="scientific">Brevibacillus antibioticus</name>
    <dbReference type="NCBI Taxonomy" id="2570228"/>
    <lineage>
        <taxon>Bacteria</taxon>
        <taxon>Bacillati</taxon>
        <taxon>Bacillota</taxon>
        <taxon>Bacilli</taxon>
        <taxon>Bacillales</taxon>
        <taxon>Paenibacillaceae</taxon>
        <taxon>Brevibacillus</taxon>
    </lineage>
</organism>
<dbReference type="RefSeq" id="WP_137027972.1">
    <property type="nucleotide sequence ID" value="NZ_SZNK01000001.1"/>
</dbReference>
<protein>
    <submittedName>
        <fullName evidence="3">Uncharacterized protein</fullName>
    </submittedName>
</protein>
<feature type="compositionally biased region" description="Basic and acidic residues" evidence="2">
    <location>
        <begin position="84"/>
        <end position="97"/>
    </location>
</feature>
<evidence type="ECO:0000256" key="1">
    <source>
        <dbReference type="SAM" id="Coils"/>
    </source>
</evidence>
<keyword evidence="1" id="KW-0175">Coiled coil</keyword>
<evidence type="ECO:0000256" key="2">
    <source>
        <dbReference type="SAM" id="MobiDB-lite"/>
    </source>
</evidence>